<dbReference type="InterPro" id="IPR029060">
    <property type="entry name" value="PIN-like_dom_sf"/>
</dbReference>
<evidence type="ECO:0000256" key="1">
    <source>
        <dbReference type="ARBA" id="ARBA00001946"/>
    </source>
</evidence>
<evidence type="ECO:0000256" key="8">
    <source>
        <dbReference type="HAMAP-Rule" id="MF_00265"/>
    </source>
</evidence>
<dbReference type="GO" id="GO:0090729">
    <property type="term" value="F:toxin activity"/>
    <property type="evidence" value="ECO:0007669"/>
    <property type="project" value="UniProtKB-KW"/>
</dbReference>
<evidence type="ECO:0000256" key="5">
    <source>
        <dbReference type="ARBA" id="ARBA00022801"/>
    </source>
</evidence>
<evidence type="ECO:0000313" key="11">
    <source>
        <dbReference type="Proteomes" id="UP000503011"/>
    </source>
</evidence>
<proteinExistence type="inferred from homology"/>
<keyword evidence="4 8" id="KW-0479">Metal-binding</keyword>
<sequence length="177" mass="18734">MTVPVGPGQLYLIDTSAHARIGHPAIRNVIAGLIVDRAAATCVTVDLEAGYSGRDLAGVRAIAERRKALYVVLPVSEVIADRVRDVQFRMAARGHHRAAGVIDLLTAAVAEHHGAVVLHYDADFEHIAATTGQPHAWIAPRGTLPERSTRRAAQPVIEPQLGHAGAAGCGRAERADS</sequence>
<evidence type="ECO:0000256" key="6">
    <source>
        <dbReference type="ARBA" id="ARBA00022842"/>
    </source>
</evidence>
<keyword evidence="5 8" id="KW-0378">Hydrolase</keyword>
<dbReference type="KEGG" id="psuu:Psuf_038630"/>
<dbReference type="EMBL" id="AP022871">
    <property type="protein sequence ID" value="BCB86550.1"/>
    <property type="molecule type" value="Genomic_DNA"/>
</dbReference>
<keyword evidence="11" id="KW-1185">Reference proteome</keyword>
<accession>A0A6F8YKD5</accession>
<dbReference type="HAMAP" id="MF_00265">
    <property type="entry name" value="VapC_Nob1"/>
    <property type="match status" value="1"/>
</dbReference>
<feature type="binding site" evidence="8">
    <location>
        <position position="103"/>
    </location>
    <ligand>
        <name>Mg(2+)</name>
        <dbReference type="ChEBI" id="CHEBI:18420"/>
    </ligand>
</feature>
<dbReference type="GO" id="GO:0016787">
    <property type="term" value="F:hydrolase activity"/>
    <property type="evidence" value="ECO:0007669"/>
    <property type="project" value="UniProtKB-KW"/>
</dbReference>
<keyword evidence="6 8" id="KW-0460">Magnesium</keyword>
<evidence type="ECO:0000259" key="9">
    <source>
        <dbReference type="Pfam" id="PF01850"/>
    </source>
</evidence>
<dbReference type="GO" id="GO:0000287">
    <property type="term" value="F:magnesium ion binding"/>
    <property type="evidence" value="ECO:0007669"/>
    <property type="project" value="UniProtKB-UniRule"/>
</dbReference>
<dbReference type="PANTHER" id="PTHR33653">
    <property type="entry name" value="RIBONUCLEASE VAPC2"/>
    <property type="match status" value="1"/>
</dbReference>
<keyword evidence="2 8" id="KW-1277">Toxin-antitoxin system</keyword>
<feature type="binding site" evidence="8">
    <location>
        <position position="14"/>
    </location>
    <ligand>
        <name>Mg(2+)</name>
        <dbReference type="ChEBI" id="CHEBI:18420"/>
    </ligand>
</feature>
<comment type="cofactor">
    <cofactor evidence="1 8">
        <name>Mg(2+)</name>
        <dbReference type="ChEBI" id="CHEBI:18420"/>
    </cofactor>
</comment>
<evidence type="ECO:0000313" key="10">
    <source>
        <dbReference type="EMBL" id="BCB86550.1"/>
    </source>
</evidence>
<organism evidence="10 11">
    <name type="scientific">Phytohabitans suffuscus</name>
    <dbReference type="NCBI Taxonomy" id="624315"/>
    <lineage>
        <taxon>Bacteria</taxon>
        <taxon>Bacillati</taxon>
        <taxon>Actinomycetota</taxon>
        <taxon>Actinomycetes</taxon>
        <taxon>Micromonosporales</taxon>
        <taxon>Micromonosporaceae</taxon>
    </lineage>
</organism>
<dbReference type="EC" id="3.1.-.-" evidence="8"/>
<dbReference type="SUPFAM" id="SSF88723">
    <property type="entry name" value="PIN domain-like"/>
    <property type="match status" value="1"/>
</dbReference>
<protein>
    <recommendedName>
        <fullName evidence="8">Ribonuclease VapC</fullName>
        <shortName evidence="8">RNase VapC</shortName>
        <ecNumber evidence="8">3.1.-.-</ecNumber>
    </recommendedName>
    <alternativeName>
        <fullName evidence="8">Toxin VapC</fullName>
    </alternativeName>
</protein>
<dbReference type="InterPro" id="IPR022907">
    <property type="entry name" value="VapC_family"/>
</dbReference>
<evidence type="ECO:0000256" key="3">
    <source>
        <dbReference type="ARBA" id="ARBA00022722"/>
    </source>
</evidence>
<evidence type="ECO:0000256" key="7">
    <source>
        <dbReference type="ARBA" id="ARBA00038093"/>
    </source>
</evidence>
<comment type="similarity">
    <text evidence="7 8">Belongs to the PINc/VapC protein family.</text>
</comment>
<dbReference type="RefSeq" id="WP_197945933.1">
    <property type="nucleotide sequence ID" value="NZ_AP022871.1"/>
</dbReference>
<dbReference type="GO" id="GO:0004540">
    <property type="term" value="F:RNA nuclease activity"/>
    <property type="evidence" value="ECO:0007669"/>
    <property type="project" value="InterPro"/>
</dbReference>
<keyword evidence="3 8" id="KW-0540">Nuclease</keyword>
<comment type="function">
    <text evidence="8">Toxic component of a toxin-antitoxin (TA) system. An RNase.</text>
</comment>
<dbReference type="Pfam" id="PF01850">
    <property type="entry name" value="PIN"/>
    <property type="match status" value="1"/>
</dbReference>
<dbReference type="AlphaFoldDB" id="A0A6F8YKD5"/>
<feature type="domain" description="PIN" evidence="9">
    <location>
        <begin position="12"/>
        <end position="128"/>
    </location>
</feature>
<dbReference type="Proteomes" id="UP000503011">
    <property type="component" value="Chromosome"/>
</dbReference>
<gene>
    <name evidence="10" type="primary">vapc21</name>
    <name evidence="8" type="synonym">vapC</name>
    <name evidence="10" type="ORF">Psuf_038630</name>
</gene>
<reference evidence="10 11" key="1">
    <citation type="submission" date="2020-03" db="EMBL/GenBank/DDBJ databases">
        <title>Whole genome shotgun sequence of Phytohabitans suffuscus NBRC 105367.</title>
        <authorList>
            <person name="Komaki H."/>
            <person name="Tamura T."/>
        </authorList>
    </citation>
    <scope>NUCLEOTIDE SEQUENCE [LARGE SCALE GENOMIC DNA]</scope>
    <source>
        <strain evidence="10 11">NBRC 105367</strain>
    </source>
</reference>
<evidence type="ECO:0000256" key="4">
    <source>
        <dbReference type="ARBA" id="ARBA00022723"/>
    </source>
</evidence>
<dbReference type="PANTHER" id="PTHR33653:SF1">
    <property type="entry name" value="RIBONUCLEASE VAPC2"/>
    <property type="match status" value="1"/>
</dbReference>
<name>A0A6F8YKD5_9ACTN</name>
<evidence type="ECO:0000256" key="2">
    <source>
        <dbReference type="ARBA" id="ARBA00022649"/>
    </source>
</evidence>
<dbReference type="Gene3D" id="3.40.50.1010">
    <property type="entry name" value="5'-nuclease"/>
    <property type="match status" value="1"/>
</dbReference>
<reference evidence="10 11" key="2">
    <citation type="submission" date="2020-03" db="EMBL/GenBank/DDBJ databases">
        <authorList>
            <person name="Ichikawa N."/>
            <person name="Kimura A."/>
            <person name="Kitahashi Y."/>
            <person name="Uohara A."/>
        </authorList>
    </citation>
    <scope>NUCLEOTIDE SEQUENCE [LARGE SCALE GENOMIC DNA]</scope>
    <source>
        <strain evidence="10 11">NBRC 105367</strain>
    </source>
</reference>
<dbReference type="InterPro" id="IPR050556">
    <property type="entry name" value="Type_II_TA_system_RNase"/>
</dbReference>
<dbReference type="InterPro" id="IPR002716">
    <property type="entry name" value="PIN_dom"/>
</dbReference>
<keyword evidence="8" id="KW-0800">Toxin</keyword>